<evidence type="ECO:0000256" key="2">
    <source>
        <dbReference type="SAM" id="MobiDB-lite"/>
    </source>
</evidence>
<name>A0A6P8X8G4_GYMAC</name>
<proteinExistence type="predicted"/>
<dbReference type="KEGG" id="gacu:117562638"/>
<feature type="region of interest" description="Disordered" evidence="2">
    <location>
        <begin position="62"/>
        <end position="106"/>
    </location>
</feature>
<feature type="compositionally biased region" description="Basic and acidic residues" evidence="2">
    <location>
        <begin position="83"/>
        <end position="106"/>
    </location>
</feature>
<feature type="compositionally biased region" description="Polar residues" evidence="2">
    <location>
        <begin position="214"/>
        <end position="225"/>
    </location>
</feature>
<keyword evidence="4" id="KW-1185">Reference proteome</keyword>
<sequence length="311" mass="35090">MATPEEFLVEWHHGRKGANRQWPVYQARIIKVAKWEKSLKRVLCEMETNDEADTTKRVTKPNWRYVDSDEEEEEKGPAKKRAHLDEEERPISKKKMQREQDTSIWEKKKMQQFQTTIQELRDANLALKNENDHLKDLIIKHIPQMKEDIASLAGRCAATSKQLQPQNTVAAAEPQKKQPGDDDDDGGGDGGNNNKIHGERTEAPDNRSPRDNSTDGQSAPDTTSGTAMVRTLLLGTFPLETLLQSNLNGGKPKRGDGEQLEALDPGKKAAIIEATMKKWPHTTKGQLGTAINNKLTELRARQKQTKIIDIY</sequence>
<feature type="coiled-coil region" evidence="1">
    <location>
        <begin position="110"/>
        <end position="137"/>
    </location>
</feature>
<dbReference type="RefSeq" id="XP_034096352.1">
    <property type="nucleotide sequence ID" value="XM_034240461.1"/>
</dbReference>
<feature type="compositionally biased region" description="Basic and acidic residues" evidence="2">
    <location>
        <begin position="196"/>
        <end position="213"/>
    </location>
</feature>
<feature type="region of interest" description="Disordered" evidence="2">
    <location>
        <begin position="160"/>
        <end position="225"/>
    </location>
</feature>
<protein>
    <submittedName>
        <fullName evidence="5">Uncharacterized protein LOC117562638 isoform X1</fullName>
    </submittedName>
</protein>
<organism evidence="4 5">
    <name type="scientific">Gymnodraco acuticeps</name>
    <name type="common">Antarctic dragonfish</name>
    <dbReference type="NCBI Taxonomy" id="8218"/>
    <lineage>
        <taxon>Eukaryota</taxon>
        <taxon>Metazoa</taxon>
        <taxon>Chordata</taxon>
        <taxon>Craniata</taxon>
        <taxon>Vertebrata</taxon>
        <taxon>Euteleostomi</taxon>
        <taxon>Actinopterygii</taxon>
        <taxon>Neopterygii</taxon>
        <taxon>Teleostei</taxon>
        <taxon>Neoteleostei</taxon>
        <taxon>Acanthomorphata</taxon>
        <taxon>Eupercaria</taxon>
        <taxon>Perciformes</taxon>
        <taxon>Notothenioidei</taxon>
        <taxon>Bathydraconidae</taxon>
        <taxon>Gymnodraco</taxon>
    </lineage>
</organism>
<dbReference type="SMART" id="SM01025">
    <property type="entry name" value="BEN"/>
    <property type="match status" value="1"/>
</dbReference>
<evidence type="ECO:0000313" key="5">
    <source>
        <dbReference type="RefSeq" id="XP_034096352.1"/>
    </source>
</evidence>
<dbReference type="OrthoDB" id="8840061at2759"/>
<dbReference type="InterPro" id="IPR018379">
    <property type="entry name" value="BEN_domain"/>
</dbReference>
<dbReference type="Gene3D" id="1.10.10.2590">
    <property type="entry name" value="BEN domain"/>
    <property type="match status" value="1"/>
</dbReference>
<dbReference type="GO" id="GO:0003677">
    <property type="term" value="F:DNA binding"/>
    <property type="evidence" value="ECO:0007669"/>
    <property type="project" value="InterPro"/>
</dbReference>
<dbReference type="InParanoid" id="A0A6P8X8G4"/>
<gene>
    <name evidence="5" type="primary">LOC117562638</name>
</gene>
<feature type="domain" description="BEN" evidence="3">
    <location>
        <begin position="203"/>
        <end position="302"/>
    </location>
</feature>
<dbReference type="AlphaFoldDB" id="A0A6P8X8G4"/>
<dbReference type="PROSITE" id="PS51457">
    <property type="entry name" value="BEN"/>
    <property type="match status" value="1"/>
</dbReference>
<dbReference type="GeneID" id="117562638"/>
<dbReference type="Proteomes" id="UP000515161">
    <property type="component" value="Unplaced"/>
</dbReference>
<accession>A0A6P8X8G4</accession>
<evidence type="ECO:0000259" key="3">
    <source>
        <dbReference type="PROSITE" id="PS51457"/>
    </source>
</evidence>
<reference evidence="5" key="1">
    <citation type="submission" date="2025-08" db="UniProtKB">
        <authorList>
            <consortium name="RefSeq"/>
        </authorList>
    </citation>
    <scope>IDENTIFICATION</scope>
</reference>
<feature type="compositionally biased region" description="Polar residues" evidence="2">
    <location>
        <begin position="160"/>
        <end position="169"/>
    </location>
</feature>
<evidence type="ECO:0000256" key="1">
    <source>
        <dbReference type="SAM" id="Coils"/>
    </source>
</evidence>
<keyword evidence="1" id="KW-0175">Coiled coil</keyword>
<evidence type="ECO:0000313" key="4">
    <source>
        <dbReference type="Proteomes" id="UP000515161"/>
    </source>
</evidence>